<dbReference type="EMBL" id="KV878214">
    <property type="protein sequence ID" value="OJJ33541.1"/>
    <property type="molecule type" value="Genomic_DNA"/>
</dbReference>
<dbReference type="VEuPathDB" id="FungiDB:ASPWEDRAFT_30608"/>
<evidence type="ECO:0000256" key="1">
    <source>
        <dbReference type="SAM" id="MobiDB-lite"/>
    </source>
</evidence>
<gene>
    <name evidence="2" type="ORF">ASPWEDRAFT_30608</name>
</gene>
<feature type="region of interest" description="Disordered" evidence="1">
    <location>
        <begin position="1"/>
        <end position="38"/>
    </location>
</feature>
<evidence type="ECO:0008006" key="4">
    <source>
        <dbReference type="Google" id="ProtNLM"/>
    </source>
</evidence>
<evidence type="ECO:0000313" key="2">
    <source>
        <dbReference type="EMBL" id="OJJ33541.1"/>
    </source>
</evidence>
<dbReference type="OrthoDB" id="4725912at2759"/>
<dbReference type="RefSeq" id="XP_040687218.1">
    <property type="nucleotide sequence ID" value="XM_040833437.1"/>
</dbReference>
<proteinExistence type="predicted"/>
<sequence>MDSKEDEIWNHQLPNDLPPPPPYSEEPSQAASYSQEHDSHSASQTFFVDFTSWKLRHLNVTLGDRDGPLVYKADLTNRKPHMKFQIGQGETSFATVVFRAWKPLIEINIKGQDIVLQRKTRRIREGIYESPNLGTTLTWQNPNTRKLFDFDCTSRNGALLARFTANQTWSMTKAGRLEIFGEKAANGEILDELVVTGLAVAYWALCEHIAIN</sequence>
<accession>A0A1L9RF31</accession>
<dbReference type="GeneID" id="63749285"/>
<reference evidence="3" key="1">
    <citation type="journal article" date="2017" name="Genome Biol.">
        <title>Comparative genomics reveals high biological diversity and specific adaptations in the industrially and medically important fungal genus Aspergillus.</title>
        <authorList>
            <person name="de Vries R.P."/>
            <person name="Riley R."/>
            <person name="Wiebenga A."/>
            <person name="Aguilar-Osorio G."/>
            <person name="Amillis S."/>
            <person name="Uchima C.A."/>
            <person name="Anderluh G."/>
            <person name="Asadollahi M."/>
            <person name="Askin M."/>
            <person name="Barry K."/>
            <person name="Battaglia E."/>
            <person name="Bayram O."/>
            <person name="Benocci T."/>
            <person name="Braus-Stromeyer S.A."/>
            <person name="Caldana C."/>
            <person name="Canovas D."/>
            <person name="Cerqueira G.C."/>
            <person name="Chen F."/>
            <person name="Chen W."/>
            <person name="Choi C."/>
            <person name="Clum A."/>
            <person name="Dos Santos R.A."/>
            <person name="Damasio A.R."/>
            <person name="Diallinas G."/>
            <person name="Emri T."/>
            <person name="Fekete E."/>
            <person name="Flipphi M."/>
            <person name="Freyberg S."/>
            <person name="Gallo A."/>
            <person name="Gournas C."/>
            <person name="Habgood R."/>
            <person name="Hainaut M."/>
            <person name="Harispe M.L."/>
            <person name="Henrissat B."/>
            <person name="Hilden K.S."/>
            <person name="Hope R."/>
            <person name="Hossain A."/>
            <person name="Karabika E."/>
            <person name="Karaffa L."/>
            <person name="Karanyi Z."/>
            <person name="Krasevec N."/>
            <person name="Kuo A."/>
            <person name="Kusch H."/>
            <person name="LaButti K."/>
            <person name="Lagendijk E.L."/>
            <person name="Lapidus A."/>
            <person name="Levasseur A."/>
            <person name="Lindquist E."/>
            <person name="Lipzen A."/>
            <person name="Logrieco A.F."/>
            <person name="MacCabe A."/>
            <person name="Maekelae M.R."/>
            <person name="Malavazi I."/>
            <person name="Melin P."/>
            <person name="Meyer V."/>
            <person name="Mielnichuk N."/>
            <person name="Miskei M."/>
            <person name="Molnar A.P."/>
            <person name="Mule G."/>
            <person name="Ngan C.Y."/>
            <person name="Orejas M."/>
            <person name="Orosz E."/>
            <person name="Ouedraogo J.P."/>
            <person name="Overkamp K.M."/>
            <person name="Park H.-S."/>
            <person name="Perrone G."/>
            <person name="Piumi F."/>
            <person name="Punt P.J."/>
            <person name="Ram A.F."/>
            <person name="Ramon A."/>
            <person name="Rauscher S."/>
            <person name="Record E."/>
            <person name="Riano-Pachon D.M."/>
            <person name="Robert V."/>
            <person name="Roehrig J."/>
            <person name="Ruller R."/>
            <person name="Salamov A."/>
            <person name="Salih N.S."/>
            <person name="Samson R.A."/>
            <person name="Sandor E."/>
            <person name="Sanguinetti M."/>
            <person name="Schuetze T."/>
            <person name="Sepcic K."/>
            <person name="Shelest E."/>
            <person name="Sherlock G."/>
            <person name="Sophianopoulou V."/>
            <person name="Squina F.M."/>
            <person name="Sun H."/>
            <person name="Susca A."/>
            <person name="Todd R.B."/>
            <person name="Tsang A."/>
            <person name="Unkles S.E."/>
            <person name="van de Wiele N."/>
            <person name="van Rossen-Uffink D."/>
            <person name="Oliveira J.V."/>
            <person name="Vesth T.C."/>
            <person name="Visser J."/>
            <person name="Yu J.-H."/>
            <person name="Zhou M."/>
            <person name="Andersen M.R."/>
            <person name="Archer D.B."/>
            <person name="Baker S.E."/>
            <person name="Benoit I."/>
            <person name="Brakhage A.A."/>
            <person name="Braus G.H."/>
            <person name="Fischer R."/>
            <person name="Frisvad J.C."/>
            <person name="Goldman G.H."/>
            <person name="Houbraken J."/>
            <person name="Oakley B."/>
            <person name="Pocsi I."/>
            <person name="Scazzocchio C."/>
            <person name="Seiboth B."/>
            <person name="vanKuyk P.A."/>
            <person name="Wortman J."/>
            <person name="Dyer P.S."/>
            <person name="Grigoriev I.V."/>
        </authorList>
    </citation>
    <scope>NUCLEOTIDE SEQUENCE [LARGE SCALE GENOMIC DNA]</scope>
    <source>
        <strain evidence="3">DTO 134E9</strain>
    </source>
</reference>
<name>A0A1L9RF31_ASPWE</name>
<keyword evidence="3" id="KW-1185">Reference proteome</keyword>
<organism evidence="2 3">
    <name type="scientific">Aspergillus wentii DTO 134E9</name>
    <dbReference type="NCBI Taxonomy" id="1073089"/>
    <lineage>
        <taxon>Eukaryota</taxon>
        <taxon>Fungi</taxon>
        <taxon>Dikarya</taxon>
        <taxon>Ascomycota</taxon>
        <taxon>Pezizomycotina</taxon>
        <taxon>Eurotiomycetes</taxon>
        <taxon>Eurotiomycetidae</taxon>
        <taxon>Eurotiales</taxon>
        <taxon>Aspergillaceae</taxon>
        <taxon>Aspergillus</taxon>
        <taxon>Aspergillus subgen. Cremei</taxon>
    </lineage>
</organism>
<evidence type="ECO:0000313" key="3">
    <source>
        <dbReference type="Proteomes" id="UP000184383"/>
    </source>
</evidence>
<dbReference type="Proteomes" id="UP000184383">
    <property type="component" value="Unassembled WGS sequence"/>
</dbReference>
<dbReference type="AlphaFoldDB" id="A0A1L9RF31"/>
<protein>
    <recommendedName>
        <fullName evidence="4">Tubby C-terminal domain-containing protein</fullName>
    </recommendedName>
</protein>